<evidence type="ECO:0000256" key="1">
    <source>
        <dbReference type="SAM" id="MobiDB-lite"/>
    </source>
</evidence>
<dbReference type="InterPro" id="IPR012902">
    <property type="entry name" value="N_methyl_site"/>
</dbReference>
<evidence type="ECO:0000313" key="5">
    <source>
        <dbReference type="Proteomes" id="UP000503447"/>
    </source>
</evidence>
<dbReference type="PROSITE" id="PS00409">
    <property type="entry name" value="PROKAR_NTER_METHYL"/>
    <property type="match status" value="1"/>
</dbReference>
<dbReference type="SUPFAM" id="SSF54523">
    <property type="entry name" value="Pili subunits"/>
    <property type="match status" value="1"/>
</dbReference>
<name>A0A6M5YP41_9BACT</name>
<dbReference type="InterPro" id="IPR045584">
    <property type="entry name" value="Pilin-like"/>
</dbReference>
<keyword evidence="2" id="KW-0812">Transmembrane</keyword>
<gene>
    <name evidence="4" type="ORF">FTUN_2645</name>
</gene>
<dbReference type="PANTHER" id="PTHR30093:SF2">
    <property type="entry name" value="TYPE II SECRETION SYSTEM PROTEIN H"/>
    <property type="match status" value="1"/>
</dbReference>
<accession>A0A6M5YP41</accession>
<dbReference type="AlphaFoldDB" id="A0A6M5YP41"/>
<dbReference type="Pfam" id="PF07963">
    <property type="entry name" value="N_methyl"/>
    <property type="match status" value="1"/>
</dbReference>
<evidence type="ECO:0000259" key="3">
    <source>
        <dbReference type="Pfam" id="PF07596"/>
    </source>
</evidence>
<reference evidence="5" key="1">
    <citation type="submission" date="2020-05" db="EMBL/GenBank/DDBJ databases">
        <title>Frigoriglobus tundricola gen. nov., sp. nov., a psychrotolerant cellulolytic planctomycete of the family Gemmataceae with two divergent copies of 16S rRNA gene.</title>
        <authorList>
            <person name="Kulichevskaya I.S."/>
            <person name="Ivanova A.A."/>
            <person name="Naumoff D.G."/>
            <person name="Beletsky A.V."/>
            <person name="Rijpstra W.I.C."/>
            <person name="Sinninghe Damste J.S."/>
            <person name="Mardanov A.V."/>
            <person name="Ravin N.V."/>
            <person name="Dedysh S.N."/>
        </authorList>
    </citation>
    <scope>NUCLEOTIDE SEQUENCE [LARGE SCALE GENOMIC DNA]</scope>
    <source>
        <strain evidence="5">PL17</strain>
    </source>
</reference>
<proteinExistence type="predicted"/>
<evidence type="ECO:0000256" key="2">
    <source>
        <dbReference type="SAM" id="Phobius"/>
    </source>
</evidence>
<dbReference type="NCBIfam" id="TIGR02532">
    <property type="entry name" value="IV_pilin_GFxxxE"/>
    <property type="match status" value="1"/>
</dbReference>
<feature type="compositionally biased region" description="Low complexity" evidence="1">
    <location>
        <begin position="222"/>
        <end position="231"/>
    </location>
</feature>
<sequence length="302" mass="32519">MCQTSSPRSGFTLLELLVVVAIIAALIGFLLPAVQKVREAAIRMQSQNNLRQIGLAVHTYAEASAGQLPLIDGNASSTPWRFVPSPHMAAAKYLDGAISHESFGYPTSFLRTLVSPADPSLAARLTPVWIDVDEERVLLDRSQEAATSYCANAFAFVNRPSLDASFPDGLSQTIWFAERYAECRGSPMVYTSFLYGRPTFADGGPILNGDNNGHVYPITEGSPPISRPSRSGATFQVRPRVGDPDAPRAPDDCDYTLPQTPHLSGMLVGMGDGAVRTIAPAVRPDIFWALVTPARGEVGGDW</sequence>
<evidence type="ECO:0000313" key="4">
    <source>
        <dbReference type="EMBL" id="QJW95106.1"/>
    </source>
</evidence>
<feature type="region of interest" description="Disordered" evidence="1">
    <location>
        <begin position="220"/>
        <end position="250"/>
    </location>
</feature>
<feature type="transmembrane region" description="Helical" evidence="2">
    <location>
        <begin position="12"/>
        <end position="34"/>
    </location>
</feature>
<keyword evidence="5" id="KW-1185">Reference proteome</keyword>
<dbReference type="Pfam" id="PF07596">
    <property type="entry name" value="SBP_bac_10"/>
    <property type="match status" value="1"/>
</dbReference>
<feature type="compositionally biased region" description="Basic and acidic residues" evidence="1">
    <location>
        <begin position="240"/>
        <end position="250"/>
    </location>
</feature>
<dbReference type="PANTHER" id="PTHR30093">
    <property type="entry name" value="GENERAL SECRETION PATHWAY PROTEIN G"/>
    <property type="match status" value="1"/>
</dbReference>
<dbReference type="EMBL" id="CP053452">
    <property type="protein sequence ID" value="QJW95106.1"/>
    <property type="molecule type" value="Genomic_DNA"/>
</dbReference>
<keyword evidence="2" id="KW-1133">Transmembrane helix</keyword>
<dbReference type="Proteomes" id="UP000503447">
    <property type="component" value="Chromosome"/>
</dbReference>
<protein>
    <recommendedName>
        <fullName evidence="3">DUF1559 domain-containing protein</fullName>
    </recommendedName>
</protein>
<keyword evidence="2" id="KW-0472">Membrane</keyword>
<dbReference type="Gene3D" id="3.30.700.10">
    <property type="entry name" value="Glycoprotein, Type 4 Pilin"/>
    <property type="match status" value="1"/>
</dbReference>
<feature type="domain" description="DUF1559" evidence="3">
    <location>
        <begin position="35"/>
        <end position="95"/>
    </location>
</feature>
<dbReference type="InterPro" id="IPR011453">
    <property type="entry name" value="DUF1559"/>
</dbReference>
<dbReference type="KEGG" id="ftj:FTUN_2645"/>
<dbReference type="RefSeq" id="WP_171470967.1">
    <property type="nucleotide sequence ID" value="NZ_CP053452.2"/>
</dbReference>
<organism evidence="4 5">
    <name type="scientific">Frigoriglobus tundricola</name>
    <dbReference type="NCBI Taxonomy" id="2774151"/>
    <lineage>
        <taxon>Bacteria</taxon>
        <taxon>Pseudomonadati</taxon>
        <taxon>Planctomycetota</taxon>
        <taxon>Planctomycetia</taxon>
        <taxon>Gemmatales</taxon>
        <taxon>Gemmataceae</taxon>
        <taxon>Frigoriglobus</taxon>
    </lineage>
</organism>